<proteinExistence type="inferred from homology"/>
<dbReference type="GO" id="GO:0006508">
    <property type="term" value="P:proteolysis"/>
    <property type="evidence" value="ECO:0007669"/>
    <property type="project" value="UniProtKB-KW"/>
</dbReference>
<keyword evidence="5" id="KW-0325">Glycoprotein</keyword>
<keyword evidence="3 6" id="KW-0645">Protease</keyword>
<evidence type="ECO:0000313" key="7">
    <source>
        <dbReference type="EMBL" id="OCB84803.1"/>
    </source>
</evidence>
<dbReference type="Proteomes" id="UP000757232">
    <property type="component" value="Unassembled WGS sequence"/>
</dbReference>
<dbReference type="InterPro" id="IPR018202">
    <property type="entry name" value="Ser_caboxypep_ser_AS"/>
</dbReference>
<dbReference type="PROSITE" id="PS00131">
    <property type="entry name" value="CARBOXYPEPT_SER_SER"/>
    <property type="match status" value="1"/>
</dbReference>
<evidence type="ECO:0000256" key="6">
    <source>
        <dbReference type="RuleBase" id="RU361156"/>
    </source>
</evidence>
<dbReference type="InterPro" id="IPR001563">
    <property type="entry name" value="Peptidase_S10"/>
</dbReference>
<keyword evidence="8" id="KW-1185">Reference proteome</keyword>
<evidence type="ECO:0000256" key="5">
    <source>
        <dbReference type="ARBA" id="ARBA00023180"/>
    </source>
</evidence>
<protein>
    <recommendedName>
        <fullName evidence="6">Carboxypeptidase</fullName>
        <ecNumber evidence="6">3.4.16.-</ecNumber>
    </recommendedName>
</protein>
<dbReference type="OrthoDB" id="443318at2759"/>
<dbReference type="GO" id="GO:0000324">
    <property type="term" value="C:fungal-type vacuole"/>
    <property type="evidence" value="ECO:0007669"/>
    <property type="project" value="TreeGrafter"/>
</dbReference>
<dbReference type="AlphaFoldDB" id="A0A9Q5HRS0"/>
<evidence type="ECO:0000256" key="4">
    <source>
        <dbReference type="ARBA" id="ARBA00022801"/>
    </source>
</evidence>
<evidence type="ECO:0000313" key="8">
    <source>
        <dbReference type="Proteomes" id="UP000757232"/>
    </source>
</evidence>
<keyword evidence="2 6" id="KW-0121">Carboxypeptidase</keyword>
<organism evidence="7 8">
    <name type="scientific">Sanghuangporus baumii</name>
    <name type="common">Phellinus baumii</name>
    <dbReference type="NCBI Taxonomy" id="108892"/>
    <lineage>
        <taxon>Eukaryota</taxon>
        <taxon>Fungi</taxon>
        <taxon>Dikarya</taxon>
        <taxon>Basidiomycota</taxon>
        <taxon>Agaricomycotina</taxon>
        <taxon>Agaricomycetes</taxon>
        <taxon>Hymenochaetales</taxon>
        <taxon>Hymenochaetaceae</taxon>
        <taxon>Sanghuangporus</taxon>
    </lineage>
</organism>
<feature type="signal peptide" evidence="6">
    <location>
        <begin position="1"/>
        <end position="19"/>
    </location>
</feature>
<dbReference type="EMBL" id="LNZH02000214">
    <property type="protein sequence ID" value="OCB84803.1"/>
    <property type="molecule type" value="Genomic_DNA"/>
</dbReference>
<dbReference type="PANTHER" id="PTHR11802:SF453">
    <property type="entry name" value="S1, PUTATIVE-RELATED"/>
    <property type="match status" value="1"/>
</dbReference>
<dbReference type="Gene3D" id="1.10.287.410">
    <property type="match status" value="1"/>
</dbReference>
<sequence>MVPILALNVLASLALLASAGQIPTVDGVIGGVPTSTSSQGASRIIEDVVQVSGAPVAGKMRFITNSGVCETTPGVFQASGYADLTTTQSMWWWFFAARNNAATAPLAIWLNGGPGSSSMIGLFQENGPCRINTDEQTLSLNPFSWNNNANIQHLHRLYIDQPIGVGYSHGDLEVSGAKQAAVAVWKMLQIFLSDSTFSHLAENNFALWTESYGGHYGPAFAHYFLEQNEAIANGSISGITLNLRTLGIGNGLTDPLNQYPQYMEYALNNPYRQTVSTSTIERANNSFYASGGCQSLIEGCYETGSTSTCSRAQSVCNNNILSPLSGSFDVYDVREPSDDPYPPDIVPLLQSTSFMNSIGAESTFTESSNGVYSNFASTGDWMLNSAPDLAAVVDAGVRTVIYDGDADYICNFMGVEAMVNNLQTKFSATYASEQFTNYTVAGHPAGLVKNVGTFSYLRVFGAGHEVPAYNFTGLAVGQAAAQFFEQAMRGEPLIST</sequence>
<gene>
    <name evidence="7" type="ORF">A7U60_g8329</name>
</gene>
<evidence type="ECO:0000256" key="3">
    <source>
        <dbReference type="ARBA" id="ARBA00022670"/>
    </source>
</evidence>
<dbReference type="GO" id="GO:0004185">
    <property type="term" value="F:serine-type carboxypeptidase activity"/>
    <property type="evidence" value="ECO:0007669"/>
    <property type="project" value="UniProtKB-UniRule"/>
</dbReference>
<accession>A0A9Q5HRS0</accession>
<dbReference type="Gene3D" id="3.40.50.1820">
    <property type="entry name" value="alpha/beta hydrolase"/>
    <property type="match status" value="1"/>
</dbReference>
<dbReference type="InterPro" id="IPR029058">
    <property type="entry name" value="AB_hydrolase_fold"/>
</dbReference>
<keyword evidence="6" id="KW-0732">Signal</keyword>
<dbReference type="Pfam" id="PF00450">
    <property type="entry name" value="Peptidase_S10"/>
    <property type="match status" value="1"/>
</dbReference>
<dbReference type="PANTHER" id="PTHR11802">
    <property type="entry name" value="SERINE PROTEASE FAMILY S10 SERINE CARBOXYPEPTIDASE"/>
    <property type="match status" value="1"/>
</dbReference>
<feature type="chain" id="PRO_5040538550" description="Carboxypeptidase" evidence="6">
    <location>
        <begin position="20"/>
        <end position="496"/>
    </location>
</feature>
<evidence type="ECO:0000256" key="1">
    <source>
        <dbReference type="ARBA" id="ARBA00009431"/>
    </source>
</evidence>
<comment type="similarity">
    <text evidence="1 6">Belongs to the peptidase S10 family.</text>
</comment>
<dbReference type="SUPFAM" id="SSF53474">
    <property type="entry name" value="alpha/beta-Hydrolases"/>
    <property type="match status" value="1"/>
</dbReference>
<dbReference type="PRINTS" id="PR00724">
    <property type="entry name" value="CRBOXYPTASEC"/>
</dbReference>
<evidence type="ECO:0000256" key="2">
    <source>
        <dbReference type="ARBA" id="ARBA00022645"/>
    </source>
</evidence>
<comment type="caution">
    <text evidence="7">The sequence shown here is derived from an EMBL/GenBank/DDBJ whole genome shotgun (WGS) entry which is preliminary data.</text>
</comment>
<dbReference type="EC" id="3.4.16.-" evidence="6"/>
<reference evidence="7" key="1">
    <citation type="submission" date="2016-06" db="EMBL/GenBank/DDBJ databases">
        <title>Draft Genome sequence of the fungus Inonotus baumii.</title>
        <authorList>
            <person name="Zhu H."/>
            <person name="Lin W."/>
        </authorList>
    </citation>
    <scope>NUCLEOTIDE SEQUENCE</scope>
    <source>
        <strain evidence="7">821</strain>
    </source>
</reference>
<name>A0A9Q5HRS0_SANBA</name>
<keyword evidence="4 6" id="KW-0378">Hydrolase</keyword>